<reference evidence="7" key="1">
    <citation type="submission" date="2021-02" db="EMBL/GenBank/DDBJ databases">
        <authorList>
            <person name="Dougan E. K."/>
            <person name="Rhodes N."/>
            <person name="Thang M."/>
            <person name="Chan C."/>
        </authorList>
    </citation>
    <scope>NUCLEOTIDE SEQUENCE</scope>
</reference>
<dbReference type="PANTHER" id="PTHR21022:SF19">
    <property type="entry name" value="PREPHENATE DEHYDRATASE-RELATED"/>
    <property type="match status" value="1"/>
</dbReference>
<dbReference type="PANTHER" id="PTHR21022">
    <property type="entry name" value="PREPHENATE DEHYDRATASE P PROTEIN"/>
    <property type="match status" value="1"/>
</dbReference>
<comment type="pathway">
    <text evidence="5">Amino-acid biosynthesis.</text>
</comment>
<dbReference type="PROSITE" id="PS51171">
    <property type="entry name" value="PREPHENATE_DEHYDR_3"/>
    <property type="match status" value="1"/>
</dbReference>
<dbReference type="InterPro" id="IPR001086">
    <property type="entry name" value="Preph_deHydtase"/>
</dbReference>
<sequence>ARQLLAPLVRDASFICQSFSTCEELFKAVASGSVMCGLVPIESTLGGSKHPNYDLLLQHSTVTILAEVDFEVRCCLLALPGSTLADIKKVLSHESLLQPCDDYLRTLGVATESRQDLDSAVELREQNLQDHAAIGSNLCAERHGLQIL</sequence>
<evidence type="ECO:0000256" key="4">
    <source>
        <dbReference type="ARBA" id="ARBA00023239"/>
    </source>
</evidence>
<evidence type="ECO:0000259" key="6">
    <source>
        <dbReference type="PROSITE" id="PS51171"/>
    </source>
</evidence>
<accession>A0A813KQA4</accession>
<organism evidence="7 8">
    <name type="scientific">Polarella glacialis</name>
    <name type="common">Dinoflagellate</name>
    <dbReference type="NCBI Taxonomy" id="89957"/>
    <lineage>
        <taxon>Eukaryota</taxon>
        <taxon>Sar</taxon>
        <taxon>Alveolata</taxon>
        <taxon>Dinophyceae</taxon>
        <taxon>Suessiales</taxon>
        <taxon>Suessiaceae</taxon>
        <taxon>Polarella</taxon>
    </lineage>
</organism>
<protein>
    <recommendedName>
        <fullName evidence="6">Prephenate dehydratase domain-containing protein</fullName>
    </recommendedName>
</protein>
<dbReference type="GO" id="GO:0005737">
    <property type="term" value="C:cytoplasm"/>
    <property type="evidence" value="ECO:0007669"/>
    <property type="project" value="TreeGrafter"/>
</dbReference>
<dbReference type="AlphaFoldDB" id="A0A813KQA4"/>
<keyword evidence="3" id="KW-0584">Phenylalanine biosynthesis</keyword>
<feature type="non-terminal residue" evidence="7">
    <location>
        <position position="148"/>
    </location>
</feature>
<dbReference type="SUPFAM" id="SSF53850">
    <property type="entry name" value="Periplasmic binding protein-like II"/>
    <property type="match status" value="1"/>
</dbReference>
<dbReference type="Gene3D" id="3.40.190.10">
    <property type="entry name" value="Periplasmic binding protein-like II"/>
    <property type="match status" value="2"/>
</dbReference>
<dbReference type="GO" id="GO:0009094">
    <property type="term" value="P:L-phenylalanine biosynthetic process"/>
    <property type="evidence" value="ECO:0007669"/>
    <property type="project" value="UniProtKB-KW"/>
</dbReference>
<gene>
    <name evidence="7" type="ORF">PGLA2088_LOCUS35283</name>
</gene>
<evidence type="ECO:0000313" key="8">
    <source>
        <dbReference type="Proteomes" id="UP000626109"/>
    </source>
</evidence>
<comment type="caution">
    <text evidence="7">The sequence shown here is derived from an EMBL/GenBank/DDBJ whole genome shotgun (WGS) entry which is preliminary data.</text>
</comment>
<evidence type="ECO:0000313" key="7">
    <source>
        <dbReference type="EMBL" id="CAE8709114.1"/>
    </source>
</evidence>
<evidence type="ECO:0000256" key="3">
    <source>
        <dbReference type="ARBA" id="ARBA00023222"/>
    </source>
</evidence>
<name>A0A813KQA4_POLGL</name>
<keyword evidence="4" id="KW-0456">Lyase</keyword>
<evidence type="ECO:0000256" key="1">
    <source>
        <dbReference type="ARBA" id="ARBA00022605"/>
    </source>
</evidence>
<evidence type="ECO:0000256" key="2">
    <source>
        <dbReference type="ARBA" id="ARBA00023141"/>
    </source>
</evidence>
<feature type="non-terminal residue" evidence="7">
    <location>
        <position position="1"/>
    </location>
</feature>
<feature type="domain" description="Prephenate dehydratase" evidence="6">
    <location>
        <begin position="1"/>
        <end position="148"/>
    </location>
</feature>
<dbReference type="EMBL" id="CAJNNW010031798">
    <property type="protein sequence ID" value="CAE8709114.1"/>
    <property type="molecule type" value="Genomic_DNA"/>
</dbReference>
<keyword evidence="2" id="KW-0057">Aromatic amino acid biosynthesis</keyword>
<dbReference type="Pfam" id="PF00800">
    <property type="entry name" value="PDT"/>
    <property type="match status" value="1"/>
</dbReference>
<dbReference type="GO" id="GO:0004664">
    <property type="term" value="F:prephenate dehydratase activity"/>
    <property type="evidence" value="ECO:0007669"/>
    <property type="project" value="InterPro"/>
</dbReference>
<evidence type="ECO:0000256" key="5">
    <source>
        <dbReference type="ARBA" id="ARBA00029440"/>
    </source>
</evidence>
<proteinExistence type="predicted"/>
<dbReference type="Proteomes" id="UP000626109">
    <property type="component" value="Unassembled WGS sequence"/>
</dbReference>
<keyword evidence="1" id="KW-0028">Amino-acid biosynthesis</keyword>